<dbReference type="GO" id="GO:0009279">
    <property type="term" value="C:cell outer membrane"/>
    <property type="evidence" value="ECO:0007669"/>
    <property type="project" value="UniProtKB-SubCell"/>
</dbReference>
<evidence type="ECO:0000256" key="4">
    <source>
        <dbReference type="ARBA" id="ARBA00023136"/>
    </source>
</evidence>
<dbReference type="OrthoDB" id="9789227at2"/>
<dbReference type="PRINTS" id="PR01008">
    <property type="entry name" value="FLGLRINGFLGH"/>
</dbReference>
<keyword evidence="9" id="KW-0969">Cilium</keyword>
<dbReference type="Proteomes" id="UP000245137">
    <property type="component" value="Unassembled WGS sequence"/>
</dbReference>
<evidence type="ECO:0000256" key="7">
    <source>
        <dbReference type="HAMAP-Rule" id="MF_00415"/>
    </source>
</evidence>
<keyword evidence="10" id="KW-1185">Reference proteome</keyword>
<keyword evidence="5 7" id="KW-0975">Bacterial flagellum</keyword>
<dbReference type="GO" id="GO:0071973">
    <property type="term" value="P:bacterial-type flagellum-dependent cell motility"/>
    <property type="evidence" value="ECO:0007669"/>
    <property type="project" value="InterPro"/>
</dbReference>
<evidence type="ECO:0000256" key="6">
    <source>
        <dbReference type="ARBA" id="ARBA00023237"/>
    </source>
</evidence>
<organism evidence="9 10">
    <name type="scientific">Methylosinus sporium</name>
    <dbReference type="NCBI Taxonomy" id="428"/>
    <lineage>
        <taxon>Bacteria</taxon>
        <taxon>Pseudomonadati</taxon>
        <taxon>Pseudomonadota</taxon>
        <taxon>Alphaproteobacteria</taxon>
        <taxon>Hyphomicrobiales</taxon>
        <taxon>Methylocystaceae</taxon>
        <taxon>Methylosinus</taxon>
    </lineage>
</organism>
<feature type="region of interest" description="Disordered" evidence="8">
    <location>
        <begin position="121"/>
        <end position="148"/>
    </location>
</feature>
<evidence type="ECO:0000313" key="9">
    <source>
        <dbReference type="EMBL" id="PWB94343.1"/>
    </source>
</evidence>
<dbReference type="GO" id="GO:0009427">
    <property type="term" value="C:bacterial-type flagellum basal body, distal rod, L ring"/>
    <property type="evidence" value="ECO:0007669"/>
    <property type="project" value="InterPro"/>
</dbReference>
<dbReference type="InterPro" id="IPR000527">
    <property type="entry name" value="Flag_Lring"/>
</dbReference>
<name>A0A2U1SRX1_METSR</name>
<evidence type="ECO:0000256" key="8">
    <source>
        <dbReference type="SAM" id="MobiDB-lite"/>
    </source>
</evidence>
<sequence length="241" mass="26057">MKRLGMAIGSVLALAGCATDPRDIGREPHMSPVGSGLSSYDDQLPTGATRPPALGPQMRLDDNRVNLYRDVRAMAVGDVVTVNISMDDKAVLGNSTDRSRDAKVKTTWSFLFDFLAGASSTPPERKWTGSVNNDLQSSSSTQGQGSINRSEQIRLSVAAVVTAVLPNGNLMLRGSQEIRVNYELRVLTIAGIARPRDIGKDNTISYDKIAEARVSYGGRGRLSEVQQPAWGQQAYDIFAPF</sequence>
<comment type="similarity">
    <text evidence="2 7">Belongs to the FlgH family.</text>
</comment>
<dbReference type="GO" id="GO:0003774">
    <property type="term" value="F:cytoskeletal motor activity"/>
    <property type="evidence" value="ECO:0007669"/>
    <property type="project" value="InterPro"/>
</dbReference>
<keyword evidence="9" id="KW-0966">Cell projection</keyword>
<comment type="caution">
    <text evidence="9">The sequence shown here is derived from an EMBL/GenBank/DDBJ whole genome shotgun (WGS) entry which is preliminary data.</text>
</comment>
<dbReference type="PROSITE" id="PS51257">
    <property type="entry name" value="PROKAR_LIPOPROTEIN"/>
    <property type="match status" value="1"/>
</dbReference>
<dbReference type="EMBL" id="PUIV01000009">
    <property type="protein sequence ID" value="PWB94343.1"/>
    <property type="molecule type" value="Genomic_DNA"/>
</dbReference>
<dbReference type="Pfam" id="PF02107">
    <property type="entry name" value="FlgH"/>
    <property type="match status" value="1"/>
</dbReference>
<feature type="region of interest" description="Disordered" evidence="8">
    <location>
        <begin position="21"/>
        <end position="53"/>
    </location>
</feature>
<evidence type="ECO:0000256" key="2">
    <source>
        <dbReference type="ARBA" id="ARBA00006929"/>
    </source>
</evidence>
<comment type="subunit">
    <text evidence="7">The basal body constitutes a major portion of the flagellar organelle and consists of four rings (L,P,S, and M) mounted on a central rod.</text>
</comment>
<reference evidence="9 10" key="1">
    <citation type="journal article" date="2018" name="Appl. Microbiol. Biotechnol.">
        <title>Co-cultivation of the strictly anaerobic methanogen Methanosarcina barkeri with aerobic methanotrophs in an oxygen-limited membrane bioreactor.</title>
        <authorList>
            <person name="In 't Zandt M.H."/>
            <person name="van den Bosch T.J.M."/>
            <person name="Rijkers R."/>
            <person name="van Kessel M.A.H.J."/>
            <person name="Jetten M.S.M."/>
            <person name="Welte C.U."/>
        </authorList>
    </citation>
    <scope>NUCLEOTIDE SEQUENCE [LARGE SCALE GENOMIC DNA]</scope>
    <source>
        <strain evidence="9 10">DSM 17706</strain>
    </source>
</reference>
<accession>A0A2U1SRX1</accession>
<feature type="compositionally biased region" description="Low complexity" evidence="8">
    <location>
        <begin position="136"/>
        <end position="146"/>
    </location>
</feature>
<dbReference type="NCBIfam" id="NF001305">
    <property type="entry name" value="PRK00249.1-5"/>
    <property type="match status" value="1"/>
</dbReference>
<comment type="function">
    <text evidence="1 7">Assembles around the rod to form the L-ring and probably protects the motor/basal body from shearing forces during rotation.</text>
</comment>
<keyword evidence="9" id="KW-0282">Flagellum</keyword>
<protein>
    <recommendedName>
        <fullName evidence="7">Flagellar L-ring protein</fullName>
    </recommendedName>
    <alternativeName>
        <fullName evidence="7">Basal body L-ring protein</fullName>
    </alternativeName>
</protein>
<comment type="subcellular location">
    <subcellularLocation>
        <location evidence="7">Cell outer membrane</location>
        <topology evidence="7">Lipid-anchor</topology>
    </subcellularLocation>
    <subcellularLocation>
        <location evidence="7">Bacterial flagellum basal body</location>
    </subcellularLocation>
</comment>
<dbReference type="PANTHER" id="PTHR34933">
    <property type="entry name" value="FLAGELLAR L-RING PROTEIN"/>
    <property type="match status" value="1"/>
</dbReference>
<keyword evidence="4 7" id="KW-0472">Membrane</keyword>
<evidence type="ECO:0000313" key="10">
    <source>
        <dbReference type="Proteomes" id="UP000245137"/>
    </source>
</evidence>
<keyword evidence="3 7" id="KW-0732">Signal</keyword>
<evidence type="ECO:0000256" key="3">
    <source>
        <dbReference type="ARBA" id="ARBA00022729"/>
    </source>
</evidence>
<dbReference type="PANTHER" id="PTHR34933:SF1">
    <property type="entry name" value="FLAGELLAR L-RING PROTEIN"/>
    <property type="match status" value="1"/>
</dbReference>
<dbReference type="HAMAP" id="MF_00415">
    <property type="entry name" value="FlgH"/>
    <property type="match status" value="1"/>
</dbReference>
<keyword evidence="7" id="KW-0449">Lipoprotein</keyword>
<dbReference type="RefSeq" id="WP_108916835.1">
    <property type="nucleotide sequence ID" value="NZ_BGJY01000003.1"/>
</dbReference>
<keyword evidence="6 7" id="KW-0998">Cell outer membrane</keyword>
<gene>
    <name evidence="7" type="primary">flgH</name>
    <name evidence="9" type="ORF">C5689_08450</name>
</gene>
<evidence type="ECO:0000256" key="1">
    <source>
        <dbReference type="ARBA" id="ARBA00002591"/>
    </source>
</evidence>
<evidence type="ECO:0000256" key="5">
    <source>
        <dbReference type="ARBA" id="ARBA00023143"/>
    </source>
</evidence>
<dbReference type="AlphaFoldDB" id="A0A2U1SRX1"/>
<proteinExistence type="inferred from homology"/>